<dbReference type="AlphaFoldDB" id="Q4UE65"/>
<keyword evidence="3" id="KW-1185">Reference proteome</keyword>
<dbReference type="OMA" id="SLGHMFT"/>
<gene>
    <name evidence="2" type="ORF">TA12760</name>
</gene>
<reference evidence="2 3" key="1">
    <citation type="journal article" date="2005" name="Science">
        <title>Genome of the host-cell transforming parasite Theileria annulata compared with T. parva.</title>
        <authorList>
            <person name="Pain A."/>
            <person name="Renauld H."/>
            <person name="Berriman M."/>
            <person name="Murphy L."/>
            <person name="Yeats C.A."/>
            <person name="Weir W."/>
            <person name="Kerhornou A."/>
            <person name="Aslett M."/>
            <person name="Bishop R."/>
            <person name="Bouchier C."/>
            <person name="Cochet M."/>
            <person name="Coulson R.M.R."/>
            <person name="Cronin A."/>
            <person name="de Villiers E.P."/>
            <person name="Fraser A."/>
            <person name="Fosker N."/>
            <person name="Gardner M."/>
            <person name="Goble A."/>
            <person name="Griffiths-Jones S."/>
            <person name="Harris D.E."/>
            <person name="Katzer F."/>
            <person name="Larke N."/>
            <person name="Lord A."/>
            <person name="Maser P."/>
            <person name="McKellar S."/>
            <person name="Mooney P."/>
            <person name="Morton F."/>
            <person name="Nene V."/>
            <person name="O'Neil S."/>
            <person name="Price C."/>
            <person name="Quail M.A."/>
            <person name="Rabbinowitsch E."/>
            <person name="Rawlings N.D."/>
            <person name="Rutter S."/>
            <person name="Saunders D."/>
            <person name="Seeger K."/>
            <person name="Shah T."/>
            <person name="Squares R."/>
            <person name="Squares S."/>
            <person name="Tivey A."/>
            <person name="Walker A.R."/>
            <person name="Woodward J."/>
            <person name="Dobbelaere D.A.E."/>
            <person name="Langsley G."/>
            <person name="Rajandream M.A."/>
            <person name="McKeever D."/>
            <person name="Shiels B."/>
            <person name="Tait A."/>
            <person name="Barrell B.G."/>
            <person name="Hall N."/>
        </authorList>
    </citation>
    <scope>NUCLEOTIDE SEQUENCE [LARGE SCALE GENOMIC DNA]</scope>
    <source>
        <strain evidence="3">Ankara</strain>
    </source>
</reference>
<proteinExistence type="predicted"/>
<feature type="region of interest" description="Disordered" evidence="1">
    <location>
        <begin position="744"/>
        <end position="790"/>
    </location>
</feature>
<dbReference type="InParanoid" id="Q4UE65"/>
<feature type="compositionally biased region" description="Basic and acidic residues" evidence="1">
    <location>
        <begin position="766"/>
        <end position="790"/>
    </location>
</feature>
<protein>
    <submittedName>
        <fullName evidence="2">Uncharacterized protein</fullName>
    </submittedName>
</protein>
<dbReference type="RefSeq" id="XP_952356.1">
    <property type="nucleotide sequence ID" value="XM_947263.1"/>
</dbReference>
<name>Q4UE65_THEAN</name>
<dbReference type="eggNOG" id="ENOG502QXX1">
    <property type="taxonomic scope" value="Eukaryota"/>
</dbReference>
<sequence length="790" mass="90632">MHFVRRNSVLFYDAGIVCYRSTPIPQTITPKHSLTTKTIPICNDSIASYEKSSDTVEDVVDHQISFGTSYTNKLIDLVPNKPLNLLDLLVDLKSREEKPKEKKIINTEHSGALPFLDEITKNWPKYEDKTEQDDEKPKPKYSYNVLKGKGIFSDEKPIHHGIGYIPPNLRSMHEKSIIYKNIDKTSEQKTIEFLINRSYLYRMDLYNQFNDVGLKQPADINHSPDKSTNTHIDTNNDKLTANEDEFSSITTFGSSQSSDNIILNKEDIPSSDVSSIYNRIMSNSTQRRSITDEEIYRAIDSPFTIRSMKSFNMDLFKLCSTLNSRSNSRAISRYTTTIETVKPITDKLAPSIPVSPDEFDSGVALYSESFRRNSYMQSKSLSRDYQLDSPQDSGKLEVTSDIFTEYKIDYPENEKTLFNEKKSSSHDDYFLNELYKNKSLFSAKSSYSDLYVSNIMKTPSDVSLKLTEKRYSDASKSEIEPDLSKENIDVLQKGDSVHSLGHLFTSNFDIQDQITKTKSFENVESTISLNHLFTNTTQLDDKINKSKSFEKADSTISLNHLFTSQTQIEDQVSKTRSFGQVDVEHEVQEKPGSYDEDDFITETKVAETEPEEEKQEQIEKDGTTELTRNVVRPLRNNRNDILIYGFEATAYIINTDRPSTSSDCTIFFDYENDKLIFKLENSVFDMCATDMYCEIIRKRRGNRAYLKIIMEDCVDSVIAIYCENTEYIEILGGTIGWANDRSKLDEKDKNSKKPQARKSLFGGIMSKEKENSECTKEKEEKGKLETERCK</sequence>
<dbReference type="Proteomes" id="UP000001950">
    <property type="component" value="Chromosome 2"/>
</dbReference>
<accession>Q4UE65</accession>
<organism evidence="2 3">
    <name type="scientific">Theileria annulata</name>
    <dbReference type="NCBI Taxonomy" id="5874"/>
    <lineage>
        <taxon>Eukaryota</taxon>
        <taxon>Sar</taxon>
        <taxon>Alveolata</taxon>
        <taxon>Apicomplexa</taxon>
        <taxon>Aconoidasida</taxon>
        <taxon>Piroplasmida</taxon>
        <taxon>Theileriidae</taxon>
        <taxon>Theileria</taxon>
    </lineage>
</organism>
<dbReference type="EMBL" id="CR940348">
    <property type="protein sequence ID" value="CAI74624.1"/>
    <property type="molecule type" value="Genomic_DNA"/>
</dbReference>
<dbReference type="OrthoDB" id="362023at2759"/>
<evidence type="ECO:0000313" key="3">
    <source>
        <dbReference type="Proteomes" id="UP000001950"/>
    </source>
</evidence>
<evidence type="ECO:0000313" key="2">
    <source>
        <dbReference type="EMBL" id="CAI74624.1"/>
    </source>
</evidence>
<dbReference type="VEuPathDB" id="PiroplasmaDB:TA12760"/>
<dbReference type="GeneID" id="3862136"/>
<evidence type="ECO:0000256" key="1">
    <source>
        <dbReference type="SAM" id="MobiDB-lite"/>
    </source>
</evidence>
<dbReference type="STRING" id="5874.Q4UE65"/>
<dbReference type="KEGG" id="tan:TA12760"/>